<dbReference type="InterPro" id="IPR036921">
    <property type="entry name" value="PurM-like_N_sf"/>
</dbReference>
<dbReference type="PANTHER" id="PTHR30270:SF0">
    <property type="entry name" value="THIAMINE-MONOPHOSPHATE KINASE"/>
    <property type="match status" value="1"/>
</dbReference>
<dbReference type="PANTHER" id="PTHR30270">
    <property type="entry name" value="THIAMINE-MONOPHOSPHATE KINASE"/>
    <property type="match status" value="1"/>
</dbReference>
<sequence>MAETFAEIGRVEAIRRLFEGSGYAAFEAPLSVGGEGDGSAVAASRLLLEGTDFSLVYFPLKHLGYKSVVSVTGELYAAMARPRTLSITLGISSKLDYEQVSELWSGVLVAAKEHGYEHLSLDLVPSRNGLAISIAAEGFRKASTEEKRPAPASKDLICVSGSLGSAYFGQQVLEHKPDELEKYRMMVGDYLKPELSPVTVIQLEELGIIPAAGLFVSRGLSDAILRLSRDTGLGAKVYADRIPFEGNSFALGKELDMDPVSAAMNGGDDLRLLYVVPLSDYERFRTDFQVFDIIGHMARPEVGAVLVTPDGLEHPMSAQGW</sequence>
<dbReference type="SUPFAM" id="SSF56042">
    <property type="entry name" value="PurM C-terminal domain-like"/>
    <property type="match status" value="1"/>
</dbReference>
<dbReference type="Proteomes" id="UP000886881">
    <property type="component" value="Unassembled WGS sequence"/>
</dbReference>
<evidence type="ECO:0008006" key="3">
    <source>
        <dbReference type="Google" id="ProtNLM"/>
    </source>
</evidence>
<reference evidence="1" key="1">
    <citation type="submission" date="2020-10" db="EMBL/GenBank/DDBJ databases">
        <authorList>
            <person name="Gilroy R."/>
        </authorList>
    </citation>
    <scope>NUCLEOTIDE SEQUENCE</scope>
    <source>
        <strain evidence="1">ChiHecec2B26-709</strain>
    </source>
</reference>
<name>A0A9D1GQ60_9BACT</name>
<dbReference type="AlphaFoldDB" id="A0A9D1GQ60"/>
<gene>
    <name evidence="1" type="ORF">IAC35_06260</name>
</gene>
<proteinExistence type="predicted"/>
<organism evidence="1 2">
    <name type="scientific">Candidatus Cryptobacteroides merdipullorum</name>
    <dbReference type="NCBI Taxonomy" id="2840771"/>
    <lineage>
        <taxon>Bacteria</taxon>
        <taxon>Pseudomonadati</taxon>
        <taxon>Bacteroidota</taxon>
        <taxon>Bacteroidia</taxon>
        <taxon>Bacteroidales</taxon>
        <taxon>Candidatus Cryptobacteroides</taxon>
    </lineage>
</organism>
<dbReference type="EMBL" id="DVLC01000117">
    <property type="protein sequence ID" value="HIT47442.1"/>
    <property type="molecule type" value="Genomic_DNA"/>
</dbReference>
<evidence type="ECO:0000313" key="2">
    <source>
        <dbReference type="Proteomes" id="UP000886881"/>
    </source>
</evidence>
<dbReference type="InterPro" id="IPR006283">
    <property type="entry name" value="ThiL-like"/>
</dbReference>
<dbReference type="InterPro" id="IPR036676">
    <property type="entry name" value="PurM-like_C_sf"/>
</dbReference>
<accession>A0A9D1GQ60</accession>
<evidence type="ECO:0000313" key="1">
    <source>
        <dbReference type="EMBL" id="HIT47442.1"/>
    </source>
</evidence>
<protein>
    <recommendedName>
        <fullName evidence="3">Thiamine-monophosphate kinase</fullName>
    </recommendedName>
</protein>
<reference evidence="1" key="2">
    <citation type="journal article" date="2021" name="PeerJ">
        <title>Extensive microbial diversity within the chicken gut microbiome revealed by metagenomics and culture.</title>
        <authorList>
            <person name="Gilroy R."/>
            <person name="Ravi A."/>
            <person name="Getino M."/>
            <person name="Pursley I."/>
            <person name="Horton D.L."/>
            <person name="Alikhan N.F."/>
            <person name="Baker D."/>
            <person name="Gharbi K."/>
            <person name="Hall N."/>
            <person name="Watson M."/>
            <person name="Adriaenssens E.M."/>
            <person name="Foster-Nyarko E."/>
            <person name="Jarju S."/>
            <person name="Secka A."/>
            <person name="Antonio M."/>
            <person name="Oren A."/>
            <person name="Chaudhuri R.R."/>
            <person name="La Ragione R."/>
            <person name="Hildebrand F."/>
            <person name="Pallen M.J."/>
        </authorList>
    </citation>
    <scope>NUCLEOTIDE SEQUENCE</scope>
    <source>
        <strain evidence="1">ChiHecec2B26-709</strain>
    </source>
</reference>
<dbReference type="GO" id="GO:0009228">
    <property type="term" value="P:thiamine biosynthetic process"/>
    <property type="evidence" value="ECO:0007669"/>
    <property type="project" value="InterPro"/>
</dbReference>
<dbReference type="SUPFAM" id="SSF55326">
    <property type="entry name" value="PurM N-terminal domain-like"/>
    <property type="match status" value="1"/>
</dbReference>
<dbReference type="Gene3D" id="3.90.650.10">
    <property type="entry name" value="PurM-like C-terminal domain"/>
    <property type="match status" value="1"/>
</dbReference>
<dbReference type="GO" id="GO:0009030">
    <property type="term" value="F:thiamine-phosphate kinase activity"/>
    <property type="evidence" value="ECO:0007669"/>
    <property type="project" value="InterPro"/>
</dbReference>
<comment type="caution">
    <text evidence="1">The sequence shown here is derived from an EMBL/GenBank/DDBJ whole genome shotgun (WGS) entry which is preliminary data.</text>
</comment>
<dbReference type="Gene3D" id="3.30.1330.10">
    <property type="entry name" value="PurM-like, N-terminal domain"/>
    <property type="match status" value="1"/>
</dbReference>